<keyword evidence="6" id="KW-1185">Reference proteome</keyword>
<dbReference type="InterPro" id="IPR040844">
    <property type="entry name" value="PDE4_UCR"/>
</dbReference>
<evidence type="ECO:0000313" key="6">
    <source>
        <dbReference type="Proteomes" id="UP001163046"/>
    </source>
</evidence>
<dbReference type="Pfam" id="PF18100">
    <property type="entry name" value="PDE4_UCR"/>
    <property type="match status" value="1"/>
</dbReference>
<keyword evidence="2 5" id="KW-0378">Hydrolase</keyword>
<name>A0A9W9Z6X6_9CNID</name>
<evidence type="ECO:0000256" key="2">
    <source>
        <dbReference type="ARBA" id="ARBA00022801"/>
    </source>
</evidence>
<keyword evidence="3" id="KW-0114">cAMP</keyword>
<dbReference type="EC" id="3.1.4.53" evidence="1"/>
<protein>
    <recommendedName>
        <fullName evidence="1">3',5'-cyclic-AMP phosphodiesterase</fullName>
        <ecNumber evidence="1">3.1.4.53</ecNumber>
    </recommendedName>
</protein>
<reference evidence="5" key="1">
    <citation type="submission" date="2023-01" db="EMBL/GenBank/DDBJ databases">
        <title>Genome assembly of the deep-sea coral Lophelia pertusa.</title>
        <authorList>
            <person name="Herrera S."/>
            <person name="Cordes E."/>
        </authorList>
    </citation>
    <scope>NUCLEOTIDE SEQUENCE</scope>
    <source>
        <strain evidence="5">USNM1676648</strain>
        <tissue evidence="5">Polyp</tissue>
    </source>
</reference>
<evidence type="ECO:0000313" key="5">
    <source>
        <dbReference type="EMBL" id="KAJ7375544.1"/>
    </source>
</evidence>
<dbReference type="Proteomes" id="UP001163046">
    <property type="component" value="Unassembled WGS sequence"/>
</dbReference>
<gene>
    <name evidence="5" type="primary">pde-4_2</name>
    <name evidence="5" type="ORF">OS493_040513</name>
</gene>
<sequence length="157" mass="17596">MSLTNAKKEKRRGSVGSHILRNNNLAQDVLNGSGMSSGSLHLPRDDGYQKLANNTLDELDWVLYQLETLQTHTSVSEMASNKFKRLLNRELKDFSESNQSGNQVSAWVYNTFTDKQLEVDAIPGTKSKREGIRARSRSMVNGVRKLTRLHSFSGSVP</sequence>
<proteinExistence type="predicted"/>
<comment type="caution">
    <text evidence="5">The sequence shown here is derived from an EMBL/GenBank/DDBJ whole genome shotgun (WGS) entry which is preliminary data.</text>
</comment>
<dbReference type="OrthoDB" id="189220at2759"/>
<feature type="domain" description="Phosphodiesterase 4 upstream conserved regions (UCR)" evidence="4">
    <location>
        <begin position="39"/>
        <end position="114"/>
    </location>
</feature>
<dbReference type="AlphaFoldDB" id="A0A9W9Z6X6"/>
<evidence type="ECO:0000259" key="4">
    <source>
        <dbReference type="Pfam" id="PF18100"/>
    </source>
</evidence>
<evidence type="ECO:0000256" key="3">
    <source>
        <dbReference type="ARBA" id="ARBA00023149"/>
    </source>
</evidence>
<dbReference type="GO" id="GO:0004115">
    <property type="term" value="F:3',5'-cyclic-AMP phosphodiesterase activity"/>
    <property type="evidence" value="ECO:0007669"/>
    <property type="project" value="UniProtKB-EC"/>
</dbReference>
<accession>A0A9W9Z6X6</accession>
<dbReference type="EMBL" id="MU826748">
    <property type="protein sequence ID" value="KAJ7375544.1"/>
    <property type="molecule type" value="Genomic_DNA"/>
</dbReference>
<organism evidence="5 6">
    <name type="scientific">Desmophyllum pertusum</name>
    <dbReference type="NCBI Taxonomy" id="174260"/>
    <lineage>
        <taxon>Eukaryota</taxon>
        <taxon>Metazoa</taxon>
        <taxon>Cnidaria</taxon>
        <taxon>Anthozoa</taxon>
        <taxon>Hexacorallia</taxon>
        <taxon>Scleractinia</taxon>
        <taxon>Caryophylliina</taxon>
        <taxon>Caryophylliidae</taxon>
        <taxon>Desmophyllum</taxon>
    </lineage>
</organism>
<evidence type="ECO:0000256" key="1">
    <source>
        <dbReference type="ARBA" id="ARBA00012276"/>
    </source>
</evidence>
<feature type="non-terminal residue" evidence="5">
    <location>
        <position position="1"/>
    </location>
</feature>